<feature type="transmembrane region" description="Helical" evidence="1">
    <location>
        <begin position="68"/>
        <end position="86"/>
    </location>
</feature>
<organism evidence="2 3">
    <name type="scientific">Inconstantimicrobium porci</name>
    <dbReference type="NCBI Taxonomy" id="2652291"/>
    <lineage>
        <taxon>Bacteria</taxon>
        <taxon>Bacillati</taxon>
        <taxon>Bacillota</taxon>
        <taxon>Clostridia</taxon>
        <taxon>Eubacteriales</taxon>
        <taxon>Clostridiaceae</taxon>
        <taxon>Inconstantimicrobium</taxon>
    </lineage>
</organism>
<dbReference type="EMBL" id="VULX01000033">
    <property type="protein sequence ID" value="MSR92493.1"/>
    <property type="molecule type" value="Genomic_DNA"/>
</dbReference>
<keyword evidence="1" id="KW-1133">Transmembrane helix</keyword>
<comment type="caution">
    <text evidence="2">The sequence shown here is derived from an EMBL/GenBank/DDBJ whole genome shotgun (WGS) entry which is preliminary data.</text>
</comment>
<evidence type="ECO:0000313" key="2">
    <source>
        <dbReference type="EMBL" id="MSR92493.1"/>
    </source>
</evidence>
<dbReference type="Proteomes" id="UP000460287">
    <property type="component" value="Unassembled WGS sequence"/>
</dbReference>
<protein>
    <submittedName>
        <fullName evidence="2">Uncharacterized protein</fullName>
    </submittedName>
</protein>
<reference evidence="2 3" key="1">
    <citation type="submission" date="2019-08" db="EMBL/GenBank/DDBJ databases">
        <title>In-depth cultivation of the pig gut microbiome towards novel bacterial diversity and tailored functional studies.</title>
        <authorList>
            <person name="Wylensek D."/>
            <person name="Hitch T.C.A."/>
            <person name="Clavel T."/>
        </authorList>
    </citation>
    <scope>NUCLEOTIDE SEQUENCE [LARGE SCALE GENOMIC DNA]</scope>
    <source>
        <strain evidence="2 3">WCA-383-APC-5B</strain>
    </source>
</reference>
<proteinExistence type="predicted"/>
<evidence type="ECO:0000313" key="3">
    <source>
        <dbReference type="Proteomes" id="UP000460287"/>
    </source>
</evidence>
<sequence length="90" mass="10224">MLKILTILSIVSATITSITIICTLLTTYQFMFVGQMFNSYVPIQIMLTITMITWGIKFILCEKGWKRVVYPLIFLSTAAGSIFFLMNSVQ</sequence>
<gene>
    <name evidence="2" type="ORF">FYJ33_14220</name>
</gene>
<accession>A0A7X2T302</accession>
<keyword evidence="1" id="KW-0812">Transmembrane</keyword>
<evidence type="ECO:0000256" key="1">
    <source>
        <dbReference type="SAM" id="Phobius"/>
    </source>
</evidence>
<keyword evidence="1" id="KW-0472">Membrane</keyword>
<dbReference type="RefSeq" id="WP_154532446.1">
    <property type="nucleotide sequence ID" value="NZ_JAQXTV010000160.1"/>
</dbReference>
<dbReference type="AlphaFoldDB" id="A0A7X2T302"/>
<feature type="transmembrane region" description="Helical" evidence="1">
    <location>
        <begin position="7"/>
        <end position="31"/>
    </location>
</feature>
<feature type="transmembrane region" description="Helical" evidence="1">
    <location>
        <begin position="37"/>
        <end position="56"/>
    </location>
</feature>
<name>A0A7X2T302_9CLOT</name>
<keyword evidence="3" id="KW-1185">Reference proteome</keyword>